<dbReference type="AlphaFoldDB" id="A0A927I3J1"/>
<dbReference type="Gene3D" id="1.10.260.40">
    <property type="entry name" value="lambda repressor-like DNA-binding domains"/>
    <property type="match status" value="1"/>
</dbReference>
<evidence type="ECO:0000313" key="1">
    <source>
        <dbReference type="EMBL" id="MBD3849403.1"/>
    </source>
</evidence>
<evidence type="ECO:0000313" key="2">
    <source>
        <dbReference type="Proteomes" id="UP000619295"/>
    </source>
</evidence>
<dbReference type="InterPro" id="IPR010982">
    <property type="entry name" value="Lambda_DNA-bd_dom_sf"/>
</dbReference>
<dbReference type="RefSeq" id="WP_191125995.1">
    <property type="nucleotide sequence ID" value="NZ_JACXWY010000037.1"/>
</dbReference>
<dbReference type="SUPFAM" id="SSF47413">
    <property type="entry name" value="lambda repressor-like DNA-binding domains"/>
    <property type="match status" value="1"/>
</dbReference>
<dbReference type="CDD" id="cd00093">
    <property type="entry name" value="HTH_XRE"/>
    <property type="match status" value="1"/>
</dbReference>
<gene>
    <name evidence="1" type="ORF">IED13_27200</name>
</gene>
<reference evidence="1" key="1">
    <citation type="submission" date="2020-09" db="EMBL/GenBank/DDBJ databases">
        <title>Bosea spartocytisi sp. nov. a root nodule endophyte of Spartocytisus supranubius in the high mountain ecosystem fo the Teide National Park (Canary Islands, Spain).</title>
        <authorList>
            <person name="Pulido-Suarez L."/>
            <person name="Peix A."/>
            <person name="Igual J.M."/>
            <person name="Socas-Perez N."/>
            <person name="Velazquez E."/>
            <person name="Flores-Felix J.D."/>
            <person name="Leon-Barrios M."/>
        </authorList>
    </citation>
    <scope>NUCLEOTIDE SEQUENCE</scope>
    <source>
        <strain evidence="1">SSUT16</strain>
    </source>
</reference>
<organism evidence="1 2">
    <name type="scientific">Bosea spartocytisi</name>
    <dbReference type="NCBI Taxonomy" id="2773451"/>
    <lineage>
        <taxon>Bacteria</taxon>
        <taxon>Pseudomonadati</taxon>
        <taxon>Pseudomonadota</taxon>
        <taxon>Alphaproteobacteria</taxon>
        <taxon>Hyphomicrobiales</taxon>
        <taxon>Boseaceae</taxon>
        <taxon>Bosea</taxon>
    </lineage>
</organism>
<comment type="caution">
    <text evidence="1">The sequence shown here is derived from an EMBL/GenBank/DDBJ whole genome shotgun (WGS) entry which is preliminary data.</text>
</comment>
<dbReference type="InterPro" id="IPR001387">
    <property type="entry name" value="Cro/C1-type_HTH"/>
</dbReference>
<dbReference type="Proteomes" id="UP000619295">
    <property type="component" value="Unassembled WGS sequence"/>
</dbReference>
<protein>
    <submittedName>
        <fullName evidence="1">Helix-turn-helix transcriptional regulator</fullName>
    </submittedName>
</protein>
<dbReference type="EMBL" id="JACXWY010000037">
    <property type="protein sequence ID" value="MBD3849403.1"/>
    <property type="molecule type" value="Genomic_DNA"/>
</dbReference>
<accession>A0A927I3J1</accession>
<dbReference type="GO" id="GO:0003677">
    <property type="term" value="F:DNA binding"/>
    <property type="evidence" value="ECO:0007669"/>
    <property type="project" value="InterPro"/>
</dbReference>
<name>A0A927I3J1_9HYPH</name>
<keyword evidence="2" id="KW-1185">Reference proteome</keyword>
<sequence length="87" mass="9785">MLNRAQIRAARSWLDISQDELGQWSGVAKRTIIRIEQGASSGQERTLRDLQRAFEDRGIEFLFENGRGIGIKARTTLEAKPAVSVEN</sequence>
<proteinExistence type="predicted"/>